<proteinExistence type="predicted"/>
<accession>A0A0A0B7V9</accession>
<gene>
    <name evidence="2" type="ORF">Q760_10430</name>
</gene>
<feature type="transmembrane region" description="Helical" evidence="1">
    <location>
        <begin position="61"/>
        <end position="85"/>
    </location>
</feature>
<dbReference type="AlphaFoldDB" id="A0A0A0B7V9"/>
<feature type="transmembrane region" description="Helical" evidence="1">
    <location>
        <begin position="97"/>
        <end position="116"/>
    </location>
</feature>
<evidence type="ECO:0000313" key="3">
    <source>
        <dbReference type="Proteomes" id="UP000029833"/>
    </source>
</evidence>
<dbReference type="OrthoDB" id="4826841at2"/>
<dbReference type="EMBL" id="AXNT01000030">
    <property type="protein sequence ID" value="KGM02940.1"/>
    <property type="molecule type" value="Genomic_DNA"/>
</dbReference>
<keyword evidence="1" id="KW-0472">Membrane</keyword>
<keyword evidence="1" id="KW-0812">Transmembrane</keyword>
<protein>
    <submittedName>
        <fullName evidence="2">Uncharacterized protein</fullName>
    </submittedName>
</protein>
<organism evidence="2 3">
    <name type="scientific">Cellulomonas cellasea DSM 20118</name>
    <dbReference type="NCBI Taxonomy" id="1408250"/>
    <lineage>
        <taxon>Bacteria</taxon>
        <taxon>Bacillati</taxon>
        <taxon>Actinomycetota</taxon>
        <taxon>Actinomycetes</taxon>
        <taxon>Micrococcales</taxon>
        <taxon>Cellulomonadaceae</taxon>
        <taxon>Cellulomonas</taxon>
    </lineage>
</organism>
<dbReference type="STRING" id="1408250.Q760_10430"/>
<evidence type="ECO:0000313" key="2">
    <source>
        <dbReference type="EMBL" id="KGM02940.1"/>
    </source>
</evidence>
<keyword evidence="3" id="KW-1185">Reference proteome</keyword>
<comment type="caution">
    <text evidence="2">The sequence shown here is derived from an EMBL/GenBank/DDBJ whole genome shotgun (WGS) entry which is preliminary data.</text>
</comment>
<evidence type="ECO:0000256" key="1">
    <source>
        <dbReference type="SAM" id="Phobius"/>
    </source>
</evidence>
<dbReference type="RefSeq" id="WP_052103780.1">
    <property type="nucleotide sequence ID" value="NZ_AXNT01000030.1"/>
</dbReference>
<sequence length="144" mass="15156">MATMHPPTPDEARALLRSSTTSAAAVRDIGGNRHAQWLTGHAVAVFSYFAAMATADQDVEVLVSSAAYAAALALLSVTLLPGATVSKSGMGRRWLRALLWWGAIYAACMVVGASFFRAEPAFWLPAAVVTALPLAIGALRENRA</sequence>
<keyword evidence="1" id="KW-1133">Transmembrane helix</keyword>
<dbReference type="Proteomes" id="UP000029833">
    <property type="component" value="Unassembled WGS sequence"/>
</dbReference>
<reference evidence="2 3" key="1">
    <citation type="submission" date="2013-10" db="EMBL/GenBank/DDBJ databases">
        <authorList>
            <person name="Wang G."/>
            <person name="Zhuang W."/>
        </authorList>
    </citation>
    <scope>NUCLEOTIDE SEQUENCE [LARGE SCALE GENOMIC DNA]</scope>
    <source>
        <strain evidence="2 3">DSM 20118</strain>
    </source>
</reference>
<feature type="transmembrane region" description="Helical" evidence="1">
    <location>
        <begin position="122"/>
        <end position="139"/>
    </location>
</feature>
<name>A0A0A0B7V9_9CELL</name>